<organism evidence="2 3">
    <name type="scientific">Vairimorpha necatrix</name>
    <dbReference type="NCBI Taxonomy" id="6039"/>
    <lineage>
        <taxon>Eukaryota</taxon>
        <taxon>Fungi</taxon>
        <taxon>Fungi incertae sedis</taxon>
        <taxon>Microsporidia</taxon>
        <taxon>Nosematidae</taxon>
        <taxon>Vairimorpha</taxon>
    </lineage>
</organism>
<protein>
    <submittedName>
        <fullName evidence="2">DNA-directed RNA polymerase III subunit RPC3</fullName>
    </submittedName>
</protein>
<keyword evidence="2" id="KW-0804">Transcription</keyword>
<evidence type="ECO:0000313" key="3">
    <source>
        <dbReference type="Proteomes" id="UP001334084"/>
    </source>
</evidence>
<keyword evidence="2" id="KW-0240">DNA-directed RNA polymerase</keyword>
<dbReference type="Proteomes" id="UP001334084">
    <property type="component" value="Chromosome 3"/>
</dbReference>
<dbReference type="InterPro" id="IPR013197">
    <property type="entry name" value="RNA_pol_III_RPC82-rel_HTH"/>
</dbReference>
<dbReference type="RefSeq" id="XP_065328976.1">
    <property type="nucleotide sequence ID" value="XM_065472904.1"/>
</dbReference>
<dbReference type="GeneID" id="90540648"/>
<dbReference type="GO" id="GO:0000428">
    <property type="term" value="C:DNA-directed RNA polymerase complex"/>
    <property type="evidence" value="ECO:0007669"/>
    <property type="project" value="UniProtKB-KW"/>
</dbReference>
<proteinExistence type="predicted"/>
<dbReference type="AlphaFoldDB" id="A0AAX4JA93"/>
<gene>
    <name evidence="2" type="ORF">VNE69_03052</name>
</gene>
<dbReference type="InterPro" id="IPR036388">
    <property type="entry name" value="WH-like_DNA-bd_sf"/>
</dbReference>
<reference evidence="2" key="1">
    <citation type="journal article" date="2024" name="BMC Genomics">
        <title>Functional annotation of a divergent genome using sequence and structure-based similarity.</title>
        <authorList>
            <person name="Svedberg D."/>
            <person name="Winiger R.R."/>
            <person name="Berg A."/>
            <person name="Sharma H."/>
            <person name="Tellgren-Roth C."/>
            <person name="Debrunner-Vossbrinck B.A."/>
            <person name="Vossbrinck C.R."/>
            <person name="Barandun J."/>
        </authorList>
    </citation>
    <scope>NUCLEOTIDE SEQUENCE</scope>
    <source>
        <strain evidence="2">Illinois isolate</strain>
    </source>
</reference>
<feature type="domain" description="RNA polymerase III subunit RPC82-related helix-turn-helix" evidence="1">
    <location>
        <begin position="3"/>
        <end position="59"/>
    </location>
</feature>
<dbReference type="Pfam" id="PF08221">
    <property type="entry name" value="HTH_9"/>
    <property type="match status" value="1"/>
</dbReference>
<evidence type="ECO:0000313" key="2">
    <source>
        <dbReference type="EMBL" id="WUR02831.1"/>
    </source>
</evidence>
<dbReference type="EMBL" id="CP142728">
    <property type="protein sequence ID" value="WUR02831.1"/>
    <property type="molecule type" value="Genomic_DNA"/>
</dbReference>
<sequence length="356" mass="42625">MISELYKDYGTVCYTICTYLSHKNNSTISQIHQGNNQINLSLIYQGLSLLIQRNIVSYYKLDSTYYYKFLGNRRLFFNLYLSYIKNKYDLTNYKFFFTILLSGTYKLNNTNIEIYKDDFIINLSSINNIKRTKTNLFTVNYEKLDKSLLDLYIIKLVNTRYSKSMSEIYKSVCKCQIITIKEVLNNLESSSILIKDGISYINEINNIEEYLKYLINFQVIKKDIENDKYVQGDSKLLLRNEEMSKLFVEEYRIFNLFKDLKILKDSDVSKFCLMKNFKEKMFKLMKFKIIFTEGGDTWKFNEKFHFKMVQTLDLEIEKRLKKVNQLYSEGSVIENEEFMVYVCEITHLSYLYFIFN</sequence>
<keyword evidence="3" id="KW-1185">Reference proteome</keyword>
<dbReference type="KEGG" id="vnx:VNE69_03052"/>
<evidence type="ECO:0000259" key="1">
    <source>
        <dbReference type="Pfam" id="PF08221"/>
    </source>
</evidence>
<accession>A0AAX4JA93</accession>
<name>A0AAX4JA93_9MICR</name>
<dbReference type="Gene3D" id="1.10.10.10">
    <property type="entry name" value="Winged helix-like DNA-binding domain superfamily/Winged helix DNA-binding domain"/>
    <property type="match status" value="1"/>
</dbReference>